<organism evidence="4 5">
    <name type="scientific">Niveomyces insectorum RCEF 264</name>
    <dbReference type="NCBI Taxonomy" id="1081102"/>
    <lineage>
        <taxon>Eukaryota</taxon>
        <taxon>Fungi</taxon>
        <taxon>Dikarya</taxon>
        <taxon>Ascomycota</taxon>
        <taxon>Pezizomycotina</taxon>
        <taxon>Sordariomycetes</taxon>
        <taxon>Hypocreomycetidae</taxon>
        <taxon>Hypocreales</taxon>
        <taxon>Cordycipitaceae</taxon>
        <taxon>Niveomyces</taxon>
    </lineage>
</organism>
<keyword evidence="3" id="KW-0732">Signal</keyword>
<dbReference type="AlphaFoldDB" id="A0A167PIY0"/>
<accession>A0A167PIY0</accession>
<dbReference type="EMBL" id="AZHD01000016">
    <property type="protein sequence ID" value="OAA56707.1"/>
    <property type="molecule type" value="Genomic_DNA"/>
</dbReference>
<evidence type="ECO:0000256" key="3">
    <source>
        <dbReference type="SAM" id="SignalP"/>
    </source>
</evidence>
<feature type="signal peptide" evidence="3">
    <location>
        <begin position="1"/>
        <end position="21"/>
    </location>
</feature>
<evidence type="ECO:0000256" key="2">
    <source>
        <dbReference type="SAM" id="Phobius"/>
    </source>
</evidence>
<evidence type="ECO:0000256" key="1">
    <source>
        <dbReference type="SAM" id="MobiDB-lite"/>
    </source>
</evidence>
<dbReference type="OrthoDB" id="4225201at2759"/>
<feature type="region of interest" description="Disordered" evidence="1">
    <location>
        <begin position="80"/>
        <end position="116"/>
    </location>
</feature>
<feature type="chain" id="PRO_5007891168" evidence="3">
    <location>
        <begin position="22"/>
        <end position="768"/>
    </location>
</feature>
<feature type="region of interest" description="Disordered" evidence="1">
    <location>
        <begin position="298"/>
        <end position="317"/>
    </location>
</feature>
<comment type="caution">
    <text evidence="4">The sequence shown here is derived from an EMBL/GenBank/DDBJ whole genome shotgun (WGS) entry which is preliminary data.</text>
</comment>
<name>A0A167PIY0_9HYPO</name>
<proteinExistence type="predicted"/>
<feature type="transmembrane region" description="Helical" evidence="2">
    <location>
        <begin position="461"/>
        <end position="478"/>
    </location>
</feature>
<feature type="region of interest" description="Disordered" evidence="1">
    <location>
        <begin position="605"/>
        <end position="624"/>
    </location>
</feature>
<gene>
    <name evidence="4" type="ORF">SPI_07714</name>
</gene>
<keyword evidence="2" id="KW-0472">Membrane</keyword>
<feature type="compositionally biased region" description="Pro residues" evidence="1">
    <location>
        <begin position="675"/>
        <end position="692"/>
    </location>
</feature>
<feature type="compositionally biased region" description="Basic and acidic residues" evidence="1">
    <location>
        <begin position="97"/>
        <end position="107"/>
    </location>
</feature>
<feature type="region of interest" description="Disordered" evidence="1">
    <location>
        <begin position="346"/>
        <end position="370"/>
    </location>
</feature>
<evidence type="ECO:0000313" key="4">
    <source>
        <dbReference type="EMBL" id="OAA56707.1"/>
    </source>
</evidence>
<evidence type="ECO:0000313" key="5">
    <source>
        <dbReference type="Proteomes" id="UP000076874"/>
    </source>
</evidence>
<sequence length="768" mass="82116">MRGLYRAGLLLVPALVRGAGAVASEGNTPSAFITIELPQSEVGSDYSFLSFRVDVLESQQACGSPNATINGTRLPADSRWSLPVPVRPGEPVASVVDRNDADGSRADGEDDGDDDTARRDVAFVRWTADCVSWGGEAREQRMELHVVSMQTGTETEAGDDTDTTANRQARPFAAPAVTVRFRQTAPVRIIDVEGAANVFYFDGTANDNVGDDGNDHTAELAAWQNSLLLLQHHVAVLQHDLALRTQYVRDRFGGAGLPGSNLPLSVSDRPCGGNAVTSWIGSVFHKIASAAHSLYDDGDAHGSSGGDEPDPAGPPEWLAPMCLAHFGHNRKPFVAPPSLPPPPPPFLLHCPSSLTPASPEDEPLVDVGADNDGGYDVDAASNTANADNAGDAAVVWTADHTDADSQAPPSAMGGGGVRGRPMRGYGPDGFAVRTGWADHRGSVRFRQSSHDGLGTFGRAPIAKMLALFGLLLVVFIFVRRWHLSRRHRFQGRFDGHAHGSDSFRRGLRSSVRDNVHAWVARLRTHIAAARHDRHARRLAYRERHAQRRAAVRAFVRRVRRFLVSGNGEKTPSPTPRRAATPILPVAAPDRPTAAPAYGHIEVDIARTGTPAPPPSRPLSRSSRSSFEREIAEFRAVADVVGQMVAAEEGRAAISQAAAARREEEEDGVHERSRPRPPPAFRQPPPPPPPPPSVATAPSVVGGGGGSRYHRGYGARDAAGLDCDTDSESDARSLPPAYDEGDAASYVHLVEASSVVADGFQYRAGEPRP</sequence>
<reference evidence="4 5" key="1">
    <citation type="journal article" date="2016" name="Genome Biol. Evol.">
        <title>Divergent and convergent evolution of fungal pathogenicity.</title>
        <authorList>
            <person name="Shang Y."/>
            <person name="Xiao G."/>
            <person name="Zheng P."/>
            <person name="Cen K."/>
            <person name="Zhan S."/>
            <person name="Wang C."/>
        </authorList>
    </citation>
    <scope>NUCLEOTIDE SEQUENCE [LARGE SCALE GENOMIC DNA]</scope>
    <source>
        <strain evidence="4 5">RCEF 264</strain>
    </source>
</reference>
<keyword evidence="2" id="KW-0812">Transmembrane</keyword>
<feature type="region of interest" description="Disordered" evidence="1">
    <location>
        <begin position="655"/>
        <end position="738"/>
    </location>
</feature>
<feature type="region of interest" description="Disordered" evidence="1">
    <location>
        <begin position="401"/>
        <end position="423"/>
    </location>
</feature>
<dbReference type="STRING" id="1081102.A0A167PIY0"/>
<keyword evidence="2" id="KW-1133">Transmembrane helix</keyword>
<keyword evidence="5" id="KW-1185">Reference proteome</keyword>
<protein>
    <submittedName>
        <fullName evidence="4">Uncharacterized protein</fullName>
    </submittedName>
</protein>
<dbReference type="Proteomes" id="UP000076874">
    <property type="component" value="Unassembled WGS sequence"/>
</dbReference>